<dbReference type="RefSeq" id="WP_144852903.1">
    <property type="nucleotide sequence ID" value="NZ_VMRJ01000007.1"/>
</dbReference>
<dbReference type="EMBL" id="VMRJ01000007">
    <property type="protein sequence ID" value="TVT37388.1"/>
    <property type="molecule type" value="Genomic_DNA"/>
</dbReference>
<dbReference type="Gene3D" id="1.25.40.10">
    <property type="entry name" value="Tetratricopeptide repeat domain"/>
    <property type="match status" value="1"/>
</dbReference>
<evidence type="ECO:0000256" key="1">
    <source>
        <dbReference type="PROSITE-ProRule" id="PRU00339"/>
    </source>
</evidence>
<sequence length="218" mass="24505">MVKYLIVFVALSNLFGCVQGKEDRAFEVFNEGVILSLDAVKKDQNGQHDKAIALNRQAIDKFKETLIIDSTHFGARGALGHSYYLLGDFKEAINWFEKSNVIDDKSAGNSRELGLSRINLGQIEAGYKDLTKAFKLDKSEEIRSITADDLYDIGKLAFEYSAEYSKRGEAKKGANYQEFSLTVLKMAYDIDENRKDIAATLVEFADKAGEKELADKYR</sequence>
<keyword evidence="3" id="KW-1185">Reference proteome</keyword>
<protein>
    <submittedName>
        <fullName evidence="2">Uncharacterized protein</fullName>
    </submittedName>
</protein>
<dbReference type="SUPFAM" id="SSF48452">
    <property type="entry name" value="TPR-like"/>
    <property type="match status" value="1"/>
</dbReference>
<dbReference type="PROSITE" id="PS50005">
    <property type="entry name" value="TPR"/>
    <property type="match status" value="1"/>
</dbReference>
<dbReference type="Proteomes" id="UP000317624">
    <property type="component" value="Unassembled WGS sequence"/>
</dbReference>
<dbReference type="InterPro" id="IPR019734">
    <property type="entry name" value="TPR_rpt"/>
</dbReference>
<dbReference type="OrthoDB" id="9813074at2"/>
<dbReference type="AlphaFoldDB" id="A0A558BLK6"/>
<name>A0A558BLK6_9BACT</name>
<reference evidence="2 3" key="1">
    <citation type="submission" date="2019-07" db="EMBL/GenBank/DDBJ databases">
        <title>Hymenobacter sp. straun FUR1 Genome sequencing and assembly.</title>
        <authorList>
            <person name="Chhetri G."/>
        </authorList>
    </citation>
    <scope>NUCLEOTIDE SEQUENCE [LARGE SCALE GENOMIC DNA]</scope>
    <source>
        <strain evidence="2 3">Fur1</strain>
    </source>
</reference>
<accession>A0A558BLK6</accession>
<feature type="repeat" description="TPR" evidence="1">
    <location>
        <begin position="73"/>
        <end position="106"/>
    </location>
</feature>
<proteinExistence type="predicted"/>
<evidence type="ECO:0000313" key="2">
    <source>
        <dbReference type="EMBL" id="TVT37388.1"/>
    </source>
</evidence>
<dbReference type="InterPro" id="IPR011990">
    <property type="entry name" value="TPR-like_helical_dom_sf"/>
</dbReference>
<evidence type="ECO:0000313" key="3">
    <source>
        <dbReference type="Proteomes" id="UP000317624"/>
    </source>
</evidence>
<keyword evidence="1" id="KW-0802">TPR repeat</keyword>
<dbReference type="Pfam" id="PF13181">
    <property type="entry name" value="TPR_8"/>
    <property type="match status" value="1"/>
</dbReference>
<gene>
    <name evidence="2" type="ORF">FNT36_23615</name>
</gene>
<organism evidence="2 3">
    <name type="scientific">Hymenobacter setariae</name>
    <dbReference type="NCBI Taxonomy" id="2594794"/>
    <lineage>
        <taxon>Bacteria</taxon>
        <taxon>Pseudomonadati</taxon>
        <taxon>Bacteroidota</taxon>
        <taxon>Cytophagia</taxon>
        <taxon>Cytophagales</taxon>
        <taxon>Hymenobacteraceae</taxon>
        <taxon>Hymenobacter</taxon>
    </lineage>
</organism>
<comment type="caution">
    <text evidence="2">The sequence shown here is derived from an EMBL/GenBank/DDBJ whole genome shotgun (WGS) entry which is preliminary data.</text>
</comment>